<sequence length="146" mass="16009">MRGSVGVASSSSDATGCNQQLILAYRPTFLCSPFPKIAPDIPASPHRHYFIAVSNRTRCDIKPRTPLRNHFLSCSHRPPTSTANPRREHTGPLFTSAKAHVPGNTLMSTIAVENQPHVLQKVTPTARPVAAFWPTYLPTVISMIVQ</sequence>
<comment type="caution">
    <text evidence="2">The sequence shown here is derived from an EMBL/GenBank/DDBJ whole genome shotgun (WGS) entry which is preliminary data.</text>
</comment>
<keyword evidence="3" id="KW-1185">Reference proteome</keyword>
<evidence type="ECO:0000313" key="2">
    <source>
        <dbReference type="EMBL" id="KAK7687915.1"/>
    </source>
</evidence>
<organism evidence="2 3">
    <name type="scientific">Cerrena zonata</name>
    <dbReference type="NCBI Taxonomy" id="2478898"/>
    <lineage>
        <taxon>Eukaryota</taxon>
        <taxon>Fungi</taxon>
        <taxon>Dikarya</taxon>
        <taxon>Basidiomycota</taxon>
        <taxon>Agaricomycotina</taxon>
        <taxon>Agaricomycetes</taxon>
        <taxon>Polyporales</taxon>
        <taxon>Cerrenaceae</taxon>
        <taxon>Cerrena</taxon>
    </lineage>
</organism>
<dbReference type="Proteomes" id="UP001385951">
    <property type="component" value="Unassembled WGS sequence"/>
</dbReference>
<dbReference type="AlphaFoldDB" id="A0AAW0G339"/>
<reference evidence="2 3" key="1">
    <citation type="submission" date="2022-09" db="EMBL/GenBank/DDBJ databases">
        <authorList>
            <person name="Palmer J.M."/>
        </authorList>
    </citation>
    <scope>NUCLEOTIDE SEQUENCE [LARGE SCALE GENOMIC DNA]</scope>
    <source>
        <strain evidence="2 3">DSM 7382</strain>
    </source>
</reference>
<protein>
    <submittedName>
        <fullName evidence="2">Uncharacterized protein</fullName>
    </submittedName>
</protein>
<gene>
    <name evidence="2" type="ORF">QCA50_009134</name>
</gene>
<evidence type="ECO:0000313" key="3">
    <source>
        <dbReference type="Proteomes" id="UP001385951"/>
    </source>
</evidence>
<feature type="region of interest" description="Disordered" evidence="1">
    <location>
        <begin position="70"/>
        <end position="89"/>
    </location>
</feature>
<dbReference type="EMBL" id="JASBNA010000012">
    <property type="protein sequence ID" value="KAK7687915.1"/>
    <property type="molecule type" value="Genomic_DNA"/>
</dbReference>
<accession>A0AAW0G339</accession>
<evidence type="ECO:0000256" key="1">
    <source>
        <dbReference type="SAM" id="MobiDB-lite"/>
    </source>
</evidence>
<name>A0AAW0G339_9APHY</name>
<proteinExistence type="predicted"/>